<dbReference type="EMBL" id="CAFZ01000028">
    <property type="protein sequence ID" value="CCA68227.1"/>
    <property type="molecule type" value="Genomic_DNA"/>
</dbReference>
<dbReference type="SMART" id="SM00256">
    <property type="entry name" value="FBOX"/>
    <property type="match status" value="1"/>
</dbReference>
<dbReference type="Proteomes" id="UP000007148">
    <property type="component" value="Unassembled WGS sequence"/>
</dbReference>
<reference evidence="3 4" key="1">
    <citation type="journal article" date="2011" name="PLoS Pathog.">
        <title>Endophytic Life Strategies Decoded by Genome and Transcriptome Analyses of the Mutualistic Root Symbiont Piriformospora indica.</title>
        <authorList>
            <person name="Zuccaro A."/>
            <person name="Lahrmann U."/>
            <person name="Guldener U."/>
            <person name="Langen G."/>
            <person name="Pfiffi S."/>
            <person name="Biedenkopf D."/>
            <person name="Wong P."/>
            <person name="Samans B."/>
            <person name="Grimm C."/>
            <person name="Basiewicz M."/>
            <person name="Murat C."/>
            <person name="Martin F."/>
            <person name="Kogel K.H."/>
        </authorList>
    </citation>
    <scope>NUCLEOTIDE SEQUENCE [LARGE SCALE GENOMIC DNA]</scope>
    <source>
        <strain evidence="3 4">DSM 11827</strain>
    </source>
</reference>
<protein>
    <recommendedName>
        <fullName evidence="2">F-box domain-containing protein</fullName>
    </recommendedName>
</protein>
<evidence type="ECO:0000256" key="1">
    <source>
        <dbReference type="SAM" id="MobiDB-lite"/>
    </source>
</evidence>
<dbReference type="CDD" id="cd09917">
    <property type="entry name" value="F-box_SF"/>
    <property type="match status" value="1"/>
</dbReference>
<dbReference type="STRING" id="1109443.G4TA63"/>
<evidence type="ECO:0000313" key="3">
    <source>
        <dbReference type="EMBL" id="CCA68227.1"/>
    </source>
</evidence>
<comment type="caution">
    <text evidence="3">The sequence shown here is derived from an EMBL/GenBank/DDBJ whole genome shotgun (WGS) entry which is preliminary data.</text>
</comment>
<dbReference type="InterPro" id="IPR036047">
    <property type="entry name" value="F-box-like_dom_sf"/>
</dbReference>
<sequence length="578" mass="65041">MFSFDSLPVEIWIRILCHISWGTLLRMKQVSKKFCRLIETDPYVQYATLLSMAGYEDIGPHPKTLSERIGSLKSIESSFKTGLFPGRARSVVNDAMGAYDLQGGVYVQGRECGEDSFRTSKVDVHQLPSLLYPGASWSLPNFAIPINDFTLNPYDDLLVTVEETSHGSPDDRSIMLRFLSLTDGSPHCQSCKSVLIQSGSRGQAINNGFFITAMGDFVGLLTLRWHFLIVNWKTGKFYAFFEYDARDPVYSFFFLDDTHFVLARGQRTPPELEIYQFSPSGGNGTQPALIAVYHLPRMAGSLYNIVCRSDPPPFCSRNDPESKVQTRFRRLPFHPHLEDRAIVVRLTVIEDGLPIGYTLVFRASSLFNTHDGAKIEERGLDRQEIPVVEGKCWMQETFLSRGGMTSNYECFIYGSRFLLLHSTELDDKGKLHNPGTRSLDNVVTIANVNPAMVAWVRAQLASREQPHEWSQYRIIESKPVKTYPDIDGGWIGGLPIALTSLPHLTQADSSRVVAMIDGERLLMLRMVKGELLQGNPTLNLFSWKLFHAINRESIPLDLTPPPSTTGTAQSRIVKHPRD</sequence>
<dbReference type="OrthoDB" id="3256413at2759"/>
<keyword evidence="4" id="KW-1185">Reference proteome</keyword>
<proteinExistence type="predicted"/>
<feature type="domain" description="F-box" evidence="2">
    <location>
        <begin position="1"/>
        <end position="49"/>
    </location>
</feature>
<evidence type="ECO:0000259" key="2">
    <source>
        <dbReference type="PROSITE" id="PS50181"/>
    </source>
</evidence>
<accession>G4TA63</accession>
<dbReference type="InParanoid" id="G4TA63"/>
<dbReference type="HOGENOM" id="CLU_505381_0_0_1"/>
<dbReference type="Pfam" id="PF00646">
    <property type="entry name" value="F-box"/>
    <property type="match status" value="1"/>
</dbReference>
<feature type="region of interest" description="Disordered" evidence="1">
    <location>
        <begin position="556"/>
        <end position="578"/>
    </location>
</feature>
<organism evidence="3 4">
    <name type="scientific">Serendipita indica (strain DSM 11827)</name>
    <name type="common">Root endophyte fungus</name>
    <name type="synonym">Piriformospora indica</name>
    <dbReference type="NCBI Taxonomy" id="1109443"/>
    <lineage>
        <taxon>Eukaryota</taxon>
        <taxon>Fungi</taxon>
        <taxon>Dikarya</taxon>
        <taxon>Basidiomycota</taxon>
        <taxon>Agaricomycotina</taxon>
        <taxon>Agaricomycetes</taxon>
        <taxon>Sebacinales</taxon>
        <taxon>Serendipitaceae</taxon>
        <taxon>Serendipita</taxon>
    </lineage>
</organism>
<dbReference type="SUPFAM" id="SSF81383">
    <property type="entry name" value="F-box domain"/>
    <property type="match status" value="1"/>
</dbReference>
<dbReference type="InterPro" id="IPR001810">
    <property type="entry name" value="F-box_dom"/>
</dbReference>
<dbReference type="AlphaFoldDB" id="G4TA63"/>
<dbReference type="Gene3D" id="1.20.1280.50">
    <property type="match status" value="1"/>
</dbReference>
<name>G4TA63_SERID</name>
<dbReference type="PROSITE" id="PS50181">
    <property type="entry name" value="FBOX"/>
    <property type="match status" value="1"/>
</dbReference>
<gene>
    <name evidence="3" type="ORF">PIIN_02093</name>
</gene>
<evidence type="ECO:0000313" key="4">
    <source>
        <dbReference type="Proteomes" id="UP000007148"/>
    </source>
</evidence>